<name>A0A6J7KBQ9_9ZZZZ</name>
<feature type="transmembrane region" description="Helical" evidence="1">
    <location>
        <begin position="169"/>
        <end position="198"/>
    </location>
</feature>
<protein>
    <submittedName>
        <fullName evidence="2">Unannotated protein</fullName>
    </submittedName>
</protein>
<dbReference type="EMBL" id="CAFBMK010000368">
    <property type="protein sequence ID" value="CAB4953256.1"/>
    <property type="molecule type" value="Genomic_DNA"/>
</dbReference>
<evidence type="ECO:0000256" key="1">
    <source>
        <dbReference type="SAM" id="Phobius"/>
    </source>
</evidence>
<keyword evidence="1" id="KW-0812">Transmembrane</keyword>
<reference evidence="2" key="1">
    <citation type="submission" date="2020-05" db="EMBL/GenBank/DDBJ databases">
        <authorList>
            <person name="Chiriac C."/>
            <person name="Salcher M."/>
            <person name="Ghai R."/>
            <person name="Kavagutti S V."/>
        </authorList>
    </citation>
    <scope>NUCLEOTIDE SEQUENCE</scope>
</reference>
<dbReference type="AlphaFoldDB" id="A0A6J7KBQ9"/>
<feature type="transmembrane region" description="Helical" evidence="1">
    <location>
        <begin position="74"/>
        <end position="96"/>
    </location>
</feature>
<feature type="transmembrane region" description="Helical" evidence="1">
    <location>
        <begin position="30"/>
        <end position="53"/>
    </location>
</feature>
<gene>
    <name evidence="2" type="ORF">UFOPK3564_03610</name>
</gene>
<evidence type="ECO:0000313" key="2">
    <source>
        <dbReference type="EMBL" id="CAB4953256.1"/>
    </source>
</evidence>
<feature type="transmembrane region" description="Helical" evidence="1">
    <location>
        <begin position="131"/>
        <end position="157"/>
    </location>
</feature>
<sequence>MPFAGIINASQDESKTEYASQNFSYCTSQFFTYVFEKVISSMYYIVDVIVNIFKSLLETINQIRILFNNLREQFLKMVIDTLHSIMNFIIPFIRILVSMRDLMNKIEGIFLSVIYMCTSAYMALKSLIGSLLTLSIIIICVMLILMIIMWVLVAVFWTALPLVPFHPPLLAAAITFTLTFIAIIVPFCIVAAFAGMVFQVNTTVPKVNNNKAREAIAKAS</sequence>
<proteinExistence type="predicted"/>
<keyword evidence="1" id="KW-0472">Membrane</keyword>
<feature type="transmembrane region" description="Helical" evidence="1">
    <location>
        <begin position="108"/>
        <end position="124"/>
    </location>
</feature>
<accession>A0A6J7KBQ9</accession>
<organism evidence="2">
    <name type="scientific">freshwater metagenome</name>
    <dbReference type="NCBI Taxonomy" id="449393"/>
    <lineage>
        <taxon>unclassified sequences</taxon>
        <taxon>metagenomes</taxon>
        <taxon>ecological metagenomes</taxon>
    </lineage>
</organism>
<keyword evidence="1" id="KW-1133">Transmembrane helix</keyword>